<comment type="caution">
    <text evidence="1">The sequence shown here is derived from an EMBL/GenBank/DDBJ whole genome shotgun (WGS) entry which is preliminary data.</text>
</comment>
<dbReference type="Proteomes" id="UP001303473">
    <property type="component" value="Unassembled WGS sequence"/>
</dbReference>
<accession>A0AAN6SB26</accession>
<reference evidence="2" key="1">
    <citation type="journal article" date="2023" name="Mol. Phylogenet. Evol.">
        <title>Genome-scale phylogeny and comparative genomics of the fungal order Sordariales.</title>
        <authorList>
            <person name="Hensen N."/>
            <person name="Bonometti L."/>
            <person name="Westerberg I."/>
            <person name="Brannstrom I.O."/>
            <person name="Guillou S."/>
            <person name="Cros-Aarteil S."/>
            <person name="Calhoun S."/>
            <person name="Haridas S."/>
            <person name="Kuo A."/>
            <person name="Mondo S."/>
            <person name="Pangilinan J."/>
            <person name="Riley R."/>
            <person name="LaButti K."/>
            <person name="Andreopoulos B."/>
            <person name="Lipzen A."/>
            <person name="Chen C."/>
            <person name="Yan M."/>
            <person name="Daum C."/>
            <person name="Ng V."/>
            <person name="Clum A."/>
            <person name="Steindorff A."/>
            <person name="Ohm R.A."/>
            <person name="Martin F."/>
            <person name="Silar P."/>
            <person name="Natvig D.O."/>
            <person name="Lalanne C."/>
            <person name="Gautier V."/>
            <person name="Ament-Velasquez S.L."/>
            <person name="Kruys A."/>
            <person name="Hutchinson M.I."/>
            <person name="Powell A.J."/>
            <person name="Barry K."/>
            <person name="Miller A.N."/>
            <person name="Grigoriev I.V."/>
            <person name="Debuchy R."/>
            <person name="Gladieux P."/>
            <person name="Hiltunen Thoren M."/>
            <person name="Johannesson H."/>
        </authorList>
    </citation>
    <scope>NUCLEOTIDE SEQUENCE [LARGE SCALE GENOMIC DNA]</scope>
    <source>
        <strain evidence="2">CBS 340.73</strain>
    </source>
</reference>
<name>A0AAN6SB26_9PEZI</name>
<protein>
    <submittedName>
        <fullName evidence="1">Uncharacterized protein</fullName>
    </submittedName>
</protein>
<evidence type="ECO:0000313" key="2">
    <source>
        <dbReference type="Proteomes" id="UP001303473"/>
    </source>
</evidence>
<gene>
    <name evidence="1" type="ORF">QBC46DRAFT_335872</name>
</gene>
<dbReference type="EMBL" id="MU853752">
    <property type="protein sequence ID" value="KAK3946431.1"/>
    <property type="molecule type" value="Genomic_DNA"/>
</dbReference>
<organism evidence="1 2">
    <name type="scientific">Diplogelasinospora grovesii</name>
    <dbReference type="NCBI Taxonomy" id="303347"/>
    <lineage>
        <taxon>Eukaryota</taxon>
        <taxon>Fungi</taxon>
        <taxon>Dikarya</taxon>
        <taxon>Ascomycota</taxon>
        <taxon>Pezizomycotina</taxon>
        <taxon>Sordariomycetes</taxon>
        <taxon>Sordariomycetidae</taxon>
        <taxon>Sordariales</taxon>
        <taxon>Diplogelasinosporaceae</taxon>
        <taxon>Diplogelasinospora</taxon>
    </lineage>
</organism>
<dbReference type="AlphaFoldDB" id="A0AAN6SB26"/>
<proteinExistence type="predicted"/>
<keyword evidence="2" id="KW-1185">Reference proteome</keyword>
<sequence length="75" mass="8796">MAAGEEEKAAVLNAIRRERAIDNAKYSVWRRHWQEQDAAKRLRSGTYWMKHMLEKGLLELLEVWVWGGHFWGGNG</sequence>
<evidence type="ECO:0000313" key="1">
    <source>
        <dbReference type="EMBL" id="KAK3946431.1"/>
    </source>
</evidence>